<comment type="caution">
    <text evidence="13">The sequence shown here is derived from an EMBL/GenBank/DDBJ whole genome shotgun (WGS) entry which is preliminary data.</text>
</comment>
<evidence type="ECO:0000256" key="3">
    <source>
        <dbReference type="ARBA" id="ARBA00012916"/>
    </source>
</evidence>
<dbReference type="NCBIfam" id="TIGR01135">
    <property type="entry name" value="glmS"/>
    <property type="match status" value="1"/>
</dbReference>
<dbReference type="InterPro" id="IPR017932">
    <property type="entry name" value="GATase_2_dom"/>
</dbReference>
<dbReference type="GO" id="GO:0006002">
    <property type="term" value="P:fructose 6-phosphate metabolic process"/>
    <property type="evidence" value="ECO:0007669"/>
    <property type="project" value="TreeGrafter"/>
</dbReference>
<reference evidence="13" key="1">
    <citation type="submission" date="2020-12" db="EMBL/GenBank/DDBJ databases">
        <title>Snuella sp. nov., isolated from sediment in Incheon.</title>
        <authorList>
            <person name="Kim W."/>
        </authorList>
    </citation>
    <scope>NUCLEOTIDE SEQUENCE</scope>
    <source>
        <strain evidence="13">CAU 1569</strain>
    </source>
</reference>
<dbReference type="InterPro" id="IPR035466">
    <property type="entry name" value="GlmS/AgaS_SIS"/>
</dbReference>
<dbReference type="GO" id="GO:0005975">
    <property type="term" value="P:carbohydrate metabolic process"/>
    <property type="evidence" value="ECO:0007669"/>
    <property type="project" value="UniProtKB-UniRule"/>
</dbReference>
<feature type="active site" description="For Fru-6P isomerization activity" evidence="10">
    <location>
        <position position="610"/>
    </location>
</feature>
<feature type="domain" description="SIS" evidence="12">
    <location>
        <begin position="464"/>
        <end position="605"/>
    </location>
</feature>
<organism evidence="13 14">
    <name type="scientific">Snuella sedimenti</name>
    <dbReference type="NCBI Taxonomy" id="2798802"/>
    <lineage>
        <taxon>Bacteria</taxon>
        <taxon>Pseudomonadati</taxon>
        <taxon>Bacteroidota</taxon>
        <taxon>Flavobacteriia</taxon>
        <taxon>Flavobacteriales</taxon>
        <taxon>Flavobacteriaceae</taxon>
        <taxon>Snuella</taxon>
    </lineage>
</organism>
<evidence type="ECO:0000256" key="10">
    <source>
        <dbReference type="HAMAP-Rule" id="MF_00164"/>
    </source>
</evidence>
<evidence type="ECO:0000256" key="8">
    <source>
        <dbReference type="ARBA" id="ARBA00022737"/>
    </source>
</evidence>
<dbReference type="GO" id="GO:0097367">
    <property type="term" value="F:carbohydrate derivative binding"/>
    <property type="evidence" value="ECO:0007669"/>
    <property type="project" value="InterPro"/>
</dbReference>
<keyword evidence="14" id="KW-1185">Reference proteome</keyword>
<comment type="catalytic activity">
    <reaction evidence="1 10">
        <text>D-fructose 6-phosphate + L-glutamine = D-glucosamine 6-phosphate + L-glutamate</text>
        <dbReference type="Rhea" id="RHEA:13237"/>
        <dbReference type="ChEBI" id="CHEBI:29985"/>
        <dbReference type="ChEBI" id="CHEBI:58359"/>
        <dbReference type="ChEBI" id="CHEBI:58725"/>
        <dbReference type="ChEBI" id="CHEBI:61527"/>
        <dbReference type="EC" id="2.6.1.16"/>
    </reaction>
</comment>
<dbReference type="PROSITE" id="PS51464">
    <property type="entry name" value="SIS"/>
    <property type="match status" value="2"/>
</dbReference>
<dbReference type="RefSeq" id="WP_199114315.1">
    <property type="nucleotide sequence ID" value="NZ_JAELVQ010000005.1"/>
</dbReference>
<sequence length="615" mass="67665">MCGIVGYIGHREAYPIIIEGLKRLEYRGYDSAGIALFDGSDLKISKTKGKVADLENRSNETISTNGHIGIGHTRWATHGIPNDVNSHPHSSNTGELAIIHNGIIENYESLKKELISRGYTFQSDTDTEVLVNLIEDVKQKENVKLGKAVQIALNQVIGAYAIAVFDKSRPEEVVVARLGSPLAIGIGDNEFFIASDASPFIEYTKNAIYLEDEEMAIVRIGKDIKVRKIKDDSLVDPYIQELQINLEQIEKGGYDHFMLKEIHEQPKAITDTYRGRLLRNEALIKMAGIEDNLNKLLNANRIIIVACGTSWHAGLVAEYIFEDLARIPVEVEYASEFRYRNPVITENDVLIAISQSGETADTLAAIKLAKSKGAFVFGVCNVVGSSIARETHAGAYTHAGPEIGVASTKAFTTQVTVLTLMALRLAKAKGSISNSDFHRHLLELELIPQHVENVLKSDSHIKSIANTYKHSNNCLYLGRGYNFPVALEGALKLKEISYIHAEGYPAAEMKHGPIALIDENMPIVVIATKKGHYEKVVSNIQEIKSRKGKIIAIVTQGDTTVKALADHVIEVPETLEALSPLLNTIPLQLLSYHIAVLLGKNVDQPRNLAKSVTVE</sequence>
<feature type="domain" description="SIS" evidence="12">
    <location>
        <begin position="292"/>
        <end position="431"/>
    </location>
</feature>
<dbReference type="Proteomes" id="UP000610931">
    <property type="component" value="Unassembled WGS sequence"/>
</dbReference>
<feature type="initiator methionine" description="Removed" evidence="10">
    <location>
        <position position="1"/>
    </location>
</feature>
<dbReference type="PANTHER" id="PTHR10937:SF0">
    <property type="entry name" value="GLUTAMINE--FRUCTOSE-6-PHOSPHATE TRANSAMINASE (ISOMERIZING)"/>
    <property type="match status" value="1"/>
</dbReference>
<name>A0A8J7IH25_9FLAO</name>
<dbReference type="GO" id="GO:0005829">
    <property type="term" value="C:cytosol"/>
    <property type="evidence" value="ECO:0007669"/>
    <property type="project" value="TreeGrafter"/>
</dbReference>
<dbReference type="GO" id="GO:0006487">
    <property type="term" value="P:protein N-linked glycosylation"/>
    <property type="evidence" value="ECO:0007669"/>
    <property type="project" value="TreeGrafter"/>
</dbReference>
<evidence type="ECO:0000256" key="1">
    <source>
        <dbReference type="ARBA" id="ARBA00001031"/>
    </source>
</evidence>
<evidence type="ECO:0000256" key="4">
    <source>
        <dbReference type="ARBA" id="ARBA00016090"/>
    </source>
</evidence>
<dbReference type="PANTHER" id="PTHR10937">
    <property type="entry name" value="GLUCOSAMINE--FRUCTOSE-6-PHOSPHATE AMINOTRANSFERASE, ISOMERIZING"/>
    <property type="match status" value="1"/>
</dbReference>
<dbReference type="InterPro" id="IPR035490">
    <property type="entry name" value="GlmS/FrlB_SIS"/>
</dbReference>
<proteinExistence type="inferred from homology"/>
<dbReference type="CDD" id="cd05009">
    <property type="entry name" value="SIS_GlmS_GlmD_2"/>
    <property type="match status" value="1"/>
</dbReference>
<comment type="function">
    <text evidence="10">Catalyzes the first step in hexosamine metabolism, converting fructose-6P into glucosamine-6P using glutamine as a nitrogen source.</text>
</comment>
<feature type="domain" description="Glutamine amidotransferase type-2" evidence="11">
    <location>
        <begin position="2"/>
        <end position="221"/>
    </location>
</feature>
<evidence type="ECO:0000259" key="11">
    <source>
        <dbReference type="PROSITE" id="PS51278"/>
    </source>
</evidence>
<dbReference type="FunFam" id="3.40.50.10490:FF:000001">
    <property type="entry name" value="Glutamine--fructose-6-phosphate aminotransferase [isomerizing]"/>
    <property type="match status" value="1"/>
</dbReference>
<evidence type="ECO:0000256" key="2">
    <source>
        <dbReference type="ARBA" id="ARBA00004496"/>
    </source>
</evidence>
<comment type="subcellular location">
    <subcellularLocation>
        <location evidence="2 10">Cytoplasm</location>
    </subcellularLocation>
</comment>
<dbReference type="SUPFAM" id="SSF53697">
    <property type="entry name" value="SIS domain"/>
    <property type="match status" value="1"/>
</dbReference>
<dbReference type="InterPro" id="IPR029055">
    <property type="entry name" value="Ntn_hydrolases_N"/>
</dbReference>
<dbReference type="Pfam" id="PF01380">
    <property type="entry name" value="SIS"/>
    <property type="match status" value="2"/>
</dbReference>
<dbReference type="GO" id="GO:0006047">
    <property type="term" value="P:UDP-N-acetylglucosamine metabolic process"/>
    <property type="evidence" value="ECO:0007669"/>
    <property type="project" value="TreeGrafter"/>
</dbReference>
<keyword evidence="7 10" id="KW-0808">Transferase</keyword>
<dbReference type="EMBL" id="JAELVQ010000005">
    <property type="protein sequence ID" value="MBJ6367546.1"/>
    <property type="molecule type" value="Genomic_DNA"/>
</dbReference>
<dbReference type="InterPro" id="IPR001347">
    <property type="entry name" value="SIS_dom"/>
</dbReference>
<dbReference type="InterPro" id="IPR046348">
    <property type="entry name" value="SIS_dom_sf"/>
</dbReference>
<dbReference type="EC" id="2.6.1.16" evidence="3 10"/>
<dbReference type="SUPFAM" id="SSF56235">
    <property type="entry name" value="N-terminal nucleophile aminohydrolases (Ntn hydrolases)"/>
    <property type="match status" value="1"/>
</dbReference>
<evidence type="ECO:0000256" key="5">
    <source>
        <dbReference type="ARBA" id="ARBA00022490"/>
    </source>
</evidence>
<dbReference type="FunFam" id="3.60.20.10:FF:000006">
    <property type="entry name" value="Glutamine--fructose-6-phosphate aminotransferase [isomerizing]"/>
    <property type="match status" value="1"/>
</dbReference>
<dbReference type="Pfam" id="PF13522">
    <property type="entry name" value="GATase_6"/>
    <property type="match status" value="1"/>
</dbReference>
<evidence type="ECO:0000256" key="6">
    <source>
        <dbReference type="ARBA" id="ARBA00022576"/>
    </source>
</evidence>
<evidence type="ECO:0000256" key="9">
    <source>
        <dbReference type="ARBA" id="ARBA00022962"/>
    </source>
</evidence>
<evidence type="ECO:0000259" key="12">
    <source>
        <dbReference type="PROSITE" id="PS51464"/>
    </source>
</evidence>
<dbReference type="GO" id="GO:0004360">
    <property type="term" value="F:glutamine-fructose-6-phosphate transaminase (isomerizing) activity"/>
    <property type="evidence" value="ECO:0007669"/>
    <property type="project" value="UniProtKB-UniRule"/>
</dbReference>
<dbReference type="HAMAP" id="MF_00164">
    <property type="entry name" value="GlmS"/>
    <property type="match status" value="1"/>
</dbReference>
<dbReference type="Gene3D" id="3.40.50.10490">
    <property type="entry name" value="Glucose-6-phosphate isomerase like protein, domain 1"/>
    <property type="match status" value="2"/>
</dbReference>
<dbReference type="CDD" id="cd05008">
    <property type="entry name" value="SIS_GlmS_GlmD_1"/>
    <property type="match status" value="1"/>
</dbReference>
<dbReference type="NCBIfam" id="NF001484">
    <property type="entry name" value="PRK00331.1"/>
    <property type="match status" value="1"/>
</dbReference>
<evidence type="ECO:0000256" key="7">
    <source>
        <dbReference type="ARBA" id="ARBA00022679"/>
    </source>
</evidence>
<evidence type="ECO:0000313" key="13">
    <source>
        <dbReference type="EMBL" id="MBJ6367546.1"/>
    </source>
</evidence>
<dbReference type="InterPro" id="IPR047084">
    <property type="entry name" value="GFAT_N"/>
</dbReference>
<accession>A0A8J7IH25</accession>
<dbReference type="CDD" id="cd00714">
    <property type="entry name" value="GFAT"/>
    <property type="match status" value="1"/>
</dbReference>
<keyword evidence="8" id="KW-0677">Repeat</keyword>
<gene>
    <name evidence="10 13" type="primary">glmS</name>
    <name evidence="13" type="ORF">JF259_05540</name>
</gene>
<comment type="subunit">
    <text evidence="10">Homodimer.</text>
</comment>
<dbReference type="InterPro" id="IPR005855">
    <property type="entry name" value="GFAT"/>
</dbReference>
<protein>
    <recommendedName>
        <fullName evidence="4 10">Glutamine--fructose-6-phosphate aminotransferase [isomerizing]</fullName>
        <ecNumber evidence="3 10">2.6.1.16</ecNumber>
    </recommendedName>
    <alternativeName>
        <fullName evidence="10">D-fructose-6-phosphate amidotransferase</fullName>
    </alternativeName>
    <alternativeName>
        <fullName evidence="10">GFAT</fullName>
    </alternativeName>
    <alternativeName>
        <fullName evidence="10">Glucosamine-6-phosphate synthase</fullName>
    </alternativeName>
    <alternativeName>
        <fullName evidence="10">Hexosephosphate aminotransferase</fullName>
    </alternativeName>
    <alternativeName>
        <fullName evidence="10">L-glutamine--D-fructose-6-phosphate amidotransferase</fullName>
    </alternativeName>
</protein>
<dbReference type="Gene3D" id="3.60.20.10">
    <property type="entry name" value="Glutamine Phosphoribosylpyrophosphate, subunit 1, domain 1"/>
    <property type="match status" value="1"/>
</dbReference>
<keyword evidence="6 10" id="KW-0032">Aminotransferase</keyword>
<feature type="active site" description="Nucleophile; for GATase activity" evidence="10">
    <location>
        <position position="2"/>
    </location>
</feature>
<keyword evidence="9" id="KW-0315">Glutamine amidotransferase</keyword>
<dbReference type="PROSITE" id="PS51278">
    <property type="entry name" value="GATASE_TYPE_2"/>
    <property type="match status" value="1"/>
</dbReference>
<keyword evidence="5 10" id="KW-0963">Cytoplasm</keyword>
<dbReference type="AlphaFoldDB" id="A0A8J7IH25"/>
<evidence type="ECO:0000313" key="14">
    <source>
        <dbReference type="Proteomes" id="UP000610931"/>
    </source>
</evidence>